<keyword evidence="7" id="KW-0408">Iron</keyword>
<dbReference type="GO" id="GO:1990221">
    <property type="term" value="C:L-cysteine desulfurase complex"/>
    <property type="evidence" value="ECO:0007669"/>
    <property type="project" value="UniProtKB-ARBA"/>
</dbReference>
<feature type="region of interest" description="Disordered" evidence="13">
    <location>
        <begin position="912"/>
        <end position="1052"/>
    </location>
</feature>
<evidence type="ECO:0000256" key="10">
    <source>
        <dbReference type="ARBA" id="ARBA00050776"/>
    </source>
</evidence>
<dbReference type="Gene3D" id="3.90.1150.10">
    <property type="entry name" value="Aspartate Aminotransferase, domain 1"/>
    <property type="match status" value="1"/>
</dbReference>
<comment type="cofactor">
    <cofactor evidence="1 12">
        <name>pyridoxal 5'-phosphate</name>
        <dbReference type="ChEBI" id="CHEBI:597326"/>
    </cofactor>
</comment>
<keyword evidence="8" id="KW-0411">Iron-sulfur</keyword>
<dbReference type="Gene3D" id="3.30.70.330">
    <property type="match status" value="2"/>
</dbReference>
<dbReference type="SMART" id="SM00360">
    <property type="entry name" value="RRM"/>
    <property type="match status" value="2"/>
</dbReference>
<dbReference type="GO" id="GO:0002098">
    <property type="term" value="P:tRNA wobble uridine modification"/>
    <property type="evidence" value="ECO:0007669"/>
    <property type="project" value="UniProtKB-ARBA"/>
</dbReference>
<dbReference type="FunFam" id="3.40.640.10:FF:000003">
    <property type="entry name" value="Cysteine desulfurase IscS"/>
    <property type="match status" value="1"/>
</dbReference>
<dbReference type="InterPro" id="IPR011993">
    <property type="entry name" value="PH-like_dom_sf"/>
</dbReference>
<dbReference type="EMBL" id="LVVM01005568">
    <property type="protein sequence ID" value="OJA10205.1"/>
    <property type="molecule type" value="Genomic_DNA"/>
</dbReference>
<dbReference type="GO" id="GO:0051536">
    <property type="term" value="F:iron-sulfur cluster binding"/>
    <property type="evidence" value="ECO:0007669"/>
    <property type="project" value="UniProtKB-KW"/>
</dbReference>
<feature type="domain" description="RRM" evidence="14">
    <location>
        <begin position="848"/>
        <end position="921"/>
    </location>
</feature>
<dbReference type="GO" id="GO:0005634">
    <property type="term" value="C:nucleus"/>
    <property type="evidence" value="ECO:0007669"/>
    <property type="project" value="TreeGrafter"/>
</dbReference>
<sequence>MYYLASPDVFLSLSTNGDPSANMDALDDEVESILYVAREISVYKIPHLKANEGHRANDWGDLAKPLWKGRLRIIEKSSGAVLMFEDAQTGELFARAPYDPLKPCVEAVLDSSRYFVIRVEDSGKKAFIGMGFAERTDSFDFNVALQDYTKRSKAALNPPSPSEESSSPHVAVGPKKDYSLKEGQTFFHTKHWYLRWGSASITTPTFFGKEEMTIFNSEVLFAPVVPTVFSEDQIDFKQTHQYRTVQILAETRICEQPQAWLVEHVLQLTAHIPTMKFTLRMLSRVSPSVIGKTTFRNTVGRAAVCARRHFVQPSGADRANVVDVPPSYKEDGHLSPRPDMLGFKLEVPNRENGVAQKTRPIYLDMQATTPVDPRVLDAMLPYLTDQYGNPHSRTHAYGWEAEQAVEVARKHVADLIGAEAKDIVFTSGATETNNMAIKGVARFNKDKKRHVITTQTEHKCVLDSCRKLSEEGFEITYLPVETNGLVNLETLEAAIRPDTCLISIMTVNNETGVIQPMKEIGAIARKHRGVYFHTDAAQAVGKIPLDVNETNIDLMSISGHKIYGPKGVGAAYVRRRPRVRLEPILSGGGQERGLRSGTLPTALAVGIGEAARIAKLEMARDHTRITQLSDRLIQGINSQVEHVVRNGDVNGYPGCVNLSFSYVEGESLLMALKDIALSSGSACTSASLEPSYVLRALGAAEDMAHSSLRFGIGRFTTEAEIDFVVNHIIRVVTKLRDMRYGLTHPHFIASAVLIAFSRLPPDARSEDVAKFFDGYGRIIDCRVMTGFGFVEFESSKDAEDAVDHFNGKPFMGANIVVEFAKESRPRRDVYESDRGGFGAARSRRPPGIRLIVSGISRDTSWQDLKDFGREAGSVSFADIDRDNPGQGILEYLSRDDADRAVKDLDGKDLRGRPVRVAYDDARGGPDNYRREDRRDDRPRDDRYKEDRYYREDRPSYRRERSRSPPRRNDYEDRRPRSPPPPRSHHDEKKPAGYDDYRRGGYDDDRRAPDYYYDRRRDDDRRREDRGGRREEKDDRYDDRALRHANGDGGWAR</sequence>
<reference evidence="15 16" key="1">
    <citation type="submission" date="2016-03" db="EMBL/GenBank/DDBJ databases">
        <title>Comparative genomics of the ectomycorrhizal sister species Rhizopogon vinicolor and Rhizopogon vesiculosus (Basidiomycota: Boletales) reveals a divergence of the mating type B locus.</title>
        <authorList>
            <person name="Mujic A.B."/>
            <person name="Kuo A."/>
            <person name="Tritt A."/>
            <person name="Lipzen A."/>
            <person name="Chen C."/>
            <person name="Johnson J."/>
            <person name="Sharma A."/>
            <person name="Barry K."/>
            <person name="Grigoriev I.V."/>
            <person name="Spatafora J.W."/>
        </authorList>
    </citation>
    <scope>NUCLEOTIDE SEQUENCE [LARGE SCALE GENOMIC DNA]</scope>
    <source>
        <strain evidence="15 16">AM-OR11-056</strain>
    </source>
</reference>
<evidence type="ECO:0000313" key="15">
    <source>
        <dbReference type="EMBL" id="OJA10205.1"/>
    </source>
</evidence>
<dbReference type="Pfam" id="PF00076">
    <property type="entry name" value="RRM_1"/>
    <property type="match status" value="2"/>
</dbReference>
<accession>A0A1J8PMR9</accession>
<dbReference type="GO" id="GO:0034227">
    <property type="term" value="P:tRNA thio-modification"/>
    <property type="evidence" value="ECO:0007669"/>
    <property type="project" value="UniProtKB-ARBA"/>
</dbReference>
<organism evidence="15 16">
    <name type="scientific">Rhizopogon vesiculosus</name>
    <dbReference type="NCBI Taxonomy" id="180088"/>
    <lineage>
        <taxon>Eukaryota</taxon>
        <taxon>Fungi</taxon>
        <taxon>Dikarya</taxon>
        <taxon>Basidiomycota</taxon>
        <taxon>Agaricomycotina</taxon>
        <taxon>Agaricomycetes</taxon>
        <taxon>Agaricomycetidae</taxon>
        <taxon>Boletales</taxon>
        <taxon>Suillineae</taxon>
        <taxon>Rhizopogonaceae</taxon>
        <taxon>Rhizopogon</taxon>
    </lineage>
</organism>
<dbReference type="PROSITE" id="PS50102">
    <property type="entry name" value="RRM"/>
    <property type="match status" value="2"/>
</dbReference>
<evidence type="ECO:0000256" key="8">
    <source>
        <dbReference type="ARBA" id="ARBA00023014"/>
    </source>
</evidence>
<dbReference type="GO" id="GO:0044571">
    <property type="term" value="P:[2Fe-2S] cluster assembly"/>
    <property type="evidence" value="ECO:0007669"/>
    <property type="project" value="InterPro"/>
</dbReference>
<dbReference type="AlphaFoldDB" id="A0A1J8PMR9"/>
<dbReference type="InterPro" id="IPR012466">
    <property type="entry name" value="NECAP_PHear"/>
</dbReference>
<dbReference type="GO" id="GO:0046872">
    <property type="term" value="F:metal ion binding"/>
    <property type="evidence" value="ECO:0007669"/>
    <property type="project" value="UniProtKB-KW"/>
</dbReference>
<evidence type="ECO:0000256" key="2">
    <source>
        <dbReference type="ARBA" id="ARBA00006490"/>
    </source>
</evidence>
<dbReference type="PANTHER" id="PTHR11601">
    <property type="entry name" value="CYSTEINE DESULFURYLASE FAMILY MEMBER"/>
    <property type="match status" value="1"/>
</dbReference>
<dbReference type="GO" id="GO:0016020">
    <property type="term" value="C:membrane"/>
    <property type="evidence" value="ECO:0007669"/>
    <property type="project" value="InterPro"/>
</dbReference>
<evidence type="ECO:0000256" key="4">
    <source>
        <dbReference type="ARBA" id="ARBA00022679"/>
    </source>
</evidence>
<dbReference type="GO" id="GO:0003723">
    <property type="term" value="F:RNA binding"/>
    <property type="evidence" value="ECO:0007669"/>
    <property type="project" value="UniProtKB-UniRule"/>
</dbReference>
<evidence type="ECO:0000256" key="6">
    <source>
        <dbReference type="ARBA" id="ARBA00022898"/>
    </source>
</evidence>
<proteinExistence type="inferred from homology"/>
<evidence type="ECO:0000313" key="16">
    <source>
        <dbReference type="Proteomes" id="UP000183567"/>
    </source>
</evidence>
<dbReference type="SUPFAM" id="SSF54928">
    <property type="entry name" value="RNA-binding domain, RBD"/>
    <property type="match status" value="1"/>
</dbReference>
<keyword evidence="11" id="KW-0694">RNA-binding</keyword>
<dbReference type="InterPro" id="IPR035979">
    <property type="entry name" value="RBD_domain_sf"/>
</dbReference>
<dbReference type="Pfam" id="PF07933">
    <property type="entry name" value="DUF1681"/>
    <property type="match status" value="1"/>
</dbReference>
<dbReference type="NCBIfam" id="NF010611">
    <property type="entry name" value="PRK14012.1"/>
    <property type="match status" value="1"/>
</dbReference>
<evidence type="ECO:0000256" key="1">
    <source>
        <dbReference type="ARBA" id="ARBA00001933"/>
    </source>
</evidence>
<dbReference type="GO" id="GO:0006897">
    <property type="term" value="P:endocytosis"/>
    <property type="evidence" value="ECO:0007669"/>
    <property type="project" value="InterPro"/>
</dbReference>
<dbReference type="InterPro" id="IPR015424">
    <property type="entry name" value="PyrdxlP-dep_Trfase"/>
</dbReference>
<dbReference type="CDD" id="cd13228">
    <property type="entry name" value="PHear_NECAP"/>
    <property type="match status" value="1"/>
</dbReference>
<dbReference type="SUPFAM" id="SSF53383">
    <property type="entry name" value="PLP-dependent transferases"/>
    <property type="match status" value="1"/>
</dbReference>
<dbReference type="InterPro" id="IPR015421">
    <property type="entry name" value="PyrdxlP-dep_Trfase_major"/>
</dbReference>
<comment type="similarity">
    <text evidence="2">Belongs to the class-V pyridoxal-phosphate-dependent aminotransferase family. NifS/IscS subfamily.</text>
</comment>
<feature type="compositionally biased region" description="Basic and acidic residues" evidence="13">
    <location>
        <begin position="983"/>
        <end position="1045"/>
    </location>
</feature>
<dbReference type="SUPFAM" id="SSF50729">
    <property type="entry name" value="PH domain-like"/>
    <property type="match status" value="1"/>
</dbReference>
<dbReference type="GO" id="GO:0031071">
    <property type="term" value="F:cysteine desulfurase activity"/>
    <property type="evidence" value="ECO:0007669"/>
    <property type="project" value="UniProtKB-EC"/>
</dbReference>
<name>A0A1J8PMR9_9AGAM</name>
<keyword evidence="4" id="KW-0808">Transferase</keyword>
<evidence type="ECO:0000256" key="5">
    <source>
        <dbReference type="ARBA" id="ARBA00022723"/>
    </source>
</evidence>
<dbReference type="InterPro" id="IPR012677">
    <property type="entry name" value="Nucleotide-bd_a/b_plait_sf"/>
</dbReference>
<feature type="domain" description="RRM" evidence="14">
    <location>
        <begin position="752"/>
        <end position="822"/>
    </location>
</feature>
<keyword evidence="16" id="KW-1185">Reference proteome</keyword>
<evidence type="ECO:0000256" key="11">
    <source>
        <dbReference type="PROSITE-ProRule" id="PRU00176"/>
    </source>
</evidence>
<dbReference type="CDD" id="cd12339">
    <property type="entry name" value="RRM2_SRSF1_4_like"/>
    <property type="match status" value="1"/>
</dbReference>
<evidence type="ECO:0000256" key="13">
    <source>
        <dbReference type="SAM" id="MobiDB-lite"/>
    </source>
</evidence>
<evidence type="ECO:0000256" key="9">
    <source>
        <dbReference type="ARBA" id="ARBA00045623"/>
    </source>
</evidence>
<dbReference type="GO" id="GO:0005739">
    <property type="term" value="C:mitochondrion"/>
    <property type="evidence" value="ECO:0007669"/>
    <property type="project" value="TreeGrafter"/>
</dbReference>
<evidence type="ECO:0000256" key="7">
    <source>
        <dbReference type="ARBA" id="ARBA00023004"/>
    </source>
</evidence>
<dbReference type="Proteomes" id="UP000183567">
    <property type="component" value="Unassembled WGS sequence"/>
</dbReference>
<dbReference type="EC" id="2.8.1.7" evidence="3"/>
<dbReference type="Gene3D" id="2.30.29.30">
    <property type="entry name" value="Pleckstrin-homology domain (PH domain)/Phosphotyrosine-binding domain (PTB)"/>
    <property type="match status" value="1"/>
</dbReference>
<keyword evidence="5" id="KW-0479">Metal-binding</keyword>
<dbReference type="InterPro" id="IPR010240">
    <property type="entry name" value="Cys_deSase_IscS"/>
</dbReference>
<dbReference type="InterPro" id="IPR020578">
    <property type="entry name" value="Aminotrans_V_PyrdxlP_BS"/>
</dbReference>
<dbReference type="Gene3D" id="3.40.640.10">
    <property type="entry name" value="Type I PLP-dependent aspartate aminotransferase-like (Major domain)"/>
    <property type="match status" value="1"/>
</dbReference>
<dbReference type="STRING" id="180088.A0A1J8PMR9"/>
<protein>
    <recommendedName>
        <fullName evidence="3">cysteine desulfurase</fullName>
        <ecNumber evidence="3">2.8.1.7</ecNumber>
    </recommendedName>
</protein>
<dbReference type="Pfam" id="PF00266">
    <property type="entry name" value="Aminotran_5"/>
    <property type="match status" value="1"/>
</dbReference>
<dbReference type="InterPro" id="IPR000504">
    <property type="entry name" value="RRM_dom"/>
</dbReference>
<comment type="function">
    <text evidence="9">Catalyzes the removal of elemental sulfur from cysteine to produce alanine. It supplies the inorganic sulfur for iron-sulfur (Fe-S) clusters. Plays a role in both tRNA-processing and mitochondrial metabolism. Involved in the 2-thio-modification of both 5-carboxymethylaminomethyl-2-thiouridine in mitochondrial tRNAs and 5-methoxycarbonylmethyl-2-thiouridine (mcm5s2U) in cytoplasmic tRNAs.</text>
</comment>
<dbReference type="InterPro" id="IPR015422">
    <property type="entry name" value="PyrdxlP-dep_Trfase_small"/>
</dbReference>
<comment type="caution">
    <text evidence="15">The sequence shown here is derived from an EMBL/GenBank/DDBJ whole genome shotgun (WGS) entry which is preliminary data.</text>
</comment>
<dbReference type="GO" id="GO:0030170">
    <property type="term" value="F:pyridoxal phosphate binding"/>
    <property type="evidence" value="ECO:0007669"/>
    <property type="project" value="InterPro"/>
</dbReference>
<dbReference type="OrthoDB" id="10250117at2759"/>
<evidence type="ECO:0000256" key="3">
    <source>
        <dbReference type="ARBA" id="ARBA00012239"/>
    </source>
</evidence>
<dbReference type="FunFam" id="3.90.1150.10:FF:000002">
    <property type="entry name" value="Cysteine desulfurase IscS"/>
    <property type="match status" value="1"/>
</dbReference>
<keyword evidence="6" id="KW-0663">Pyridoxal phosphate</keyword>
<feature type="region of interest" description="Disordered" evidence="13">
    <location>
        <begin position="152"/>
        <end position="174"/>
    </location>
</feature>
<dbReference type="InterPro" id="IPR000192">
    <property type="entry name" value="Aminotrans_V_dom"/>
</dbReference>
<comment type="catalytic activity">
    <reaction evidence="10">
        <text>(sulfur carrier)-H + L-cysteine = (sulfur carrier)-SH + L-alanine</text>
        <dbReference type="Rhea" id="RHEA:43892"/>
        <dbReference type="Rhea" id="RHEA-COMP:14737"/>
        <dbReference type="Rhea" id="RHEA-COMP:14739"/>
        <dbReference type="ChEBI" id="CHEBI:29917"/>
        <dbReference type="ChEBI" id="CHEBI:35235"/>
        <dbReference type="ChEBI" id="CHEBI:57972"/>
        <dbReference type="ChEBI" id="CHEBI:64428"/>
        <dbReference type="EC" id="2.8.1.7"/>
    </reaction>
</comment>
<evidence type="ECO:0000256" key="12">
    <source>
        <dbReference type="RuleBase" id="RU004504"/>
    </source>
</evidence>
<dbReference type="HAMAP" id="MF_00331">
    <property type="entry name" value="Cys_desulf_IscS"/>
    <property type="match status" value="1"/>
</dbReference>
<dbReference type="PROSITE" id="PS00595">
    <property type="entry name" value="AA_TRANSFER_CLASS_5"/>
    <property type="match status" value="1"/>
</dbReference>
<feature type="compositionally biased region" description="Basic and acidic residues" evidence="13">
    <location>
        <begin position="912"/>
        <end position="975"/>
    </location>
</feature>
<evidence type="ECO:0000259" key="14">
    <source>
        <dbReference type="PROSITE" id="PS50102"/>
    </source>
</evidence>
<gene>
    <name evidence="15" type="ORF">AZE42_05124</name>
</gene>
<dbReference type="PANTHER" id="PTHR11601:SF34">
    <property type="entry name" value="CYSTEINE DESULFURASE"/>
    <property type="match status" value="1"/>
</dbReference>